<feature type="domain" description="HTH cro/C1-type" evidence="2">
    <location>
        <begin position="18"/>
        <end position="72"/>
    </location>
</feature>
<accession>A0A1A1X5K2</accession>
<sequence>MPTTVRTPKQPYGVWTELRVARIKDGIDLTQLAAKSGLSLSYLSDLERGRRLPNPRVLKAVAKALNVPVSVLERTKYIDDAGRDLALRDLVREVVEEVLSERGVA</sequence>
<dbReference type="GO" id="GO:0003677">
    <property type="term" value="F:DNA binding"/>
    <property type="evidence" value="ECO:0007669"/>
    <property type="project" value="UniProtKB-KW"/>
</dbReference>
<dbReference type="SUPFAM" id="SSF47413">
    <property type="entry name" value="lambda repressor-like DNA-binding domains"/>
    <property type="match status" value="1"/>
</dbReference>
<evidence type="ECO:0000256" key="1">
    <source>
        <dbReference type="ARBA" id="ARBA00023125"/>
    </source>
</evidence>
<dbReference type="Pfam" id="PF01381">
    <property type="entry name" value="HTH_3"/>
    <property type="match status" value="1"/>
</dbReference>
<dbReference type="InterPro" id="IPR050807">
    <property type="entry name" value="TransReg_Diox_bact_type"/>
</dbReference>
<keyword evidence="1" id="KW-0238">DNA-binding</keyword>
<reference evidence="3 4" key="1">
    <citation type="submission" date="2016-06" db="EMBL/GenBank/DDBJ databases">
        <authorList>
            <person name="Kjaerup R.B."/>
            <person name="Dalgaard T.S."/>
            <person name="Juul-Madsen H.R."/>
        </authorList>
    </citation>
    <scope>NUCLEOTIDE SEQUENCE [LARGE SCALE GENOMIC DNA]</scope>
    <source>
        <strain evidence="3 4">ACS1953</strain>
    </source>
</reference>
<evidence type="ECO:0000313" key="4">
    <source>
        <dbReference type="Proteomes" id="UP000093779"/>
    </source>
</evidence>
<protein>
    <recommendedName>
        <fullName evidence="2">HTH cro/C1-type domain-containing protein</fullName>
    </recommendedName>
</protein>
<evidence type="ECO:0000313" key="3">
    <source>
        <dbReference type="EMBL" id="OBF14437.1"/>
    </source>
</evidence>
<comment type="caution">
    <text evidence="3">The sequence shown here is derived from an EMBL/GenBank/DDBJ whole genome shotgun (WGS) entry which is preliminary data.</text>
</comment>
<dbReference type="Gene3D" id="1.10.260.40">
    <property type="entry name" value="lambda repressor-like DNA-binding domains"/>
    <property type="match status" value="1"/>
</dbReference>
<dbReference type="PROSITE" id="PS50943">
    <property type="entry name" value="HTH_CROC1"/>
    <property type="match status" value="1"/>
</dbReference>
<proteinExistence type="predicted"/>
<dbReference type="Proteomes" id="UP000093779">
    <property type="component" value="Unassembled WGS sequence"/>
</dbReference>
<dbReference type="PANTHER" id="PTHR46797">
    <property type="entry name" value="HTH-TYPE TRANSCRIPTIONAL REGULATOR"/>
    <property type="match status" value="1"/>
</dbReference>
<name>A0A1A1X5K2_9MYCO</name>
<organism evidence="3 4">
    <name type="scientific">Mycolicibacterium conceptionense</name>
    <dbReference type="NCBI Taxonomy" id="451644"/>
    <lineage>
        <taxon>Bacteria</taxon>
        <taxon>Bacillati</taxon>
        <taxon>Actinomycetota</taxon>
        <taxon>Actinomycetes</taxon>
        <taxon>Mycobacteriales</taxon>
        <taxon>Mycobacteriaceae</taxon>
        <taxon>Mycolicibacterium</taxon>
    </lineage>
</organism>
<dbReference type="GO" id="GO:0005829">
    <property type="term" value="C:cytosol"/>
    <property type="evidence" value="ECO:0007669"/>
    <property type="project" value="TreeGrafter"/>
</dbReference>
<evidence type="ECO:0000259" key="2">
    <source>
        <dbReference type="PROSITE" id="PS50943"/>
    </source>
</evidence>
<gene>
    <name evidence="3" type="ORF">A5726_25090</name>
</gene>
<dbReference type="GO" id="GO:0003700">
    <property type="term" value="F:DNA-binding transcription factor activity"/>
    <property type="evidence" value="ECO:0007669"/>
    <property type="project" value="TreeGrafter"/>
</dbReference>
<dbReference type="PANTHER" id="PTHR46797:SF1">
    <property type="entry name" value="METHYLPHOSPHONATE SYNTHASE"/>
    <property type="match status" value="1"/>
</dbReference>
<dbReference type="SMART" id="SM00530">
    <property type="entry name" value="HTH_XRE"/>
    <property type="match status" value="1"/>
</dbReference>
<dbReference type="RefSeq" id="WP_064899044.1">
    <property type="nucleotide sequence ID" value="NZ_LZHX01000087.1"/>
</dbReference>
<dbReference type="InterPro" id="IPR001387">
    <property type="entry name" value="Cro/C1-type_HTH"/>
</dbReference>
<dbReference type="InterPro" id="IPR010982">
    <property type="entry name" value="Lambda_DNA-bd_dom_sf"/>
</dbReference>
<dbReference type="EMBL" id="LZHX01000087">
    <property type="protein sequence ID" value="OBF14437.1"/>
    <property type="molecule type" value="Genomic_DNA"/>
</dbReference>
<dbReference type="AlphaFoldDB" id="A0A1A1X5K2"/>
<dbReference type="CDD" id="cd00093">
    <property type="entry name" value="HTH_XRE"/>
    <property type="match status" value="1"/>
</dbReference>